<name>A0AA40EDP1_9PEZI</name>
<evidence type="ECO:0000256" key="2">
    <source>
        <dbReference type="SAM" id="SignalP"/>
    </source>
</evidence>
<evidence type="ECO:0000313" key="3">
    <source>
        <dbReference type="EMBL" id="KAK0731523.1"/>
    </source>
</evidence>
<evidence type="ECO:0000256" key="1">
    <source>
        <dbReference type="SAM" id="MobiDB-lite"/>
    </source>
</evidence>
<feature type="chain" id="PRO_5041281648" description="Secreted protein" evidence="2">
    <location>
        <begin position="22"/>
        <end position="77"/>
    </location>
</feature>
<keyword evidence="2" id="KW-0732">Signal</keyword>
<organism evidence="3 4">
    <name type="scientific">Lasiosphaeris hirsuta</name>
    <dbReference type="NCBI Taxonomy" id="260670"/>
    <lineage>
        <taxon>Eukaryota</taxon>
        <taxon>Fungi</taxon>
        <taxon>Dikarya</taxon>
        <taxon>Ascomycota</taxon>
        <taxon>Pezizomycotina</taxon>
        <taxon>Sordariomycetes</taxon>
        <taxon>Sordariomycetidae</taxon>
        <taxon>Sordariales</taxon>
        <taxon>Lasiosphaeriaceae</taxon>
        <taxon>Lasiosphaeris</taxon>
    </lineage>
</organism>
<protein>
    <recommendedName>
        <fullName evidence="5">Secreted protein</fullName>
    </recommendedName>
</protein>
<dbReference type="AlphaFoldDB" id="A0AA40EDP1"/>
<dbReference type="Proteomes" id="UP001172102">
    <property type="component" value="Unassembled WGS sequence"/>
</dbReference>
<proteinExistence type="predicted"/>
<feature type="region of interest" description="Disordered" evidence="1">
    <location>
        <begin position="53"/>
        <end position="77"/>
    </location>
</feature>
<sequence>MRGLANGRLIWFHSCLYLSSSLTSVILCQNSVICTSIRSGRYRRHRIATLPDAVPHPSKRLTNTSRRKTTQAPLIHS</sequence>
<evidence type="ECO:0008006" key="5">
    <source>
        <dbReference type="Google" id="ProtNLM"/>
    </source>
</evidence>
<reference evidence="3" key="1">
    <citation type="submission" date="2023-06" db="EMBL/GenBank/DDBJ databases">
        <title>Genome-scale phylogeny and comparative genomics of the fungal order Sordariales.</title>
        <authorList>
            <consortium name="Lawrence Berkeley National Laboratory"/>
            <person name="Hensen N."/>
            <person name="Bonometti L."/>
            <person name="Westerberg I."/>
            <person name="Brannstrom I.O."/>
            <person name="Guillou S."/>
            <person name="Cros-Aarteil S."/>
            <person name="Calhoun S."/>
            <person name="Haridas S."/>
            <person name="Kuo A."/>
            <person name="Mondo S."/>
            <person name="Pangilinan J."/>
            <person name="Riley R."/>
            <person name="Labutti K."/>
            <person name="Andreopoulos B."/>
            <person name="Lipzen A."/>
            <person name="Chen C."/>
            <person name="Yanf M."/>
            <person name="Daum C."/>
            <person name="Ng V."/>
            <person name="Clum A."/>
            <person name="Steindorff A."/>
            <person name="Ohm R."/>
            <person name="Martin F."/>
            <person name="Silar P."/>
            <person name="Natvig D."/>
            <person name="Lalanne C."/>
            <person name="Gautier V."/>
            <person name="Ament-Velasquez S.L."/>
            <person name="Kruys A."/>
            <person name="Hutchinson M.I."/>
            <person name="Powell A.J."/>
            <person name="Barry K."/>
            <person name="Miller A.N."/>
            <person name="Grigoriev I.V."/>
            <person name="Debuchy R."/>
            <person name="Gladieux P."/>
            <person name="Thoren M.H."/>
            <person name="Johannesson H."/>
        </authorList>
    </citation>
    <scope>NUCLEOTIDE SEQUENCE</scope>
    <source>
        <strain evidence="3">SMH4607-1</strain>
    </source>
</reference>
<comment type="caution">
    <text evidence="3">The sequence shown here is derived from an EMBL/GenBank/DDBJ whole genome shotgun (WGS) entry which is preliminary data.</text>
</comment>
<dbReference type="EMBL" id="JAUKUA010000001">
    <property type="protein sequence ID" value="KAK0731523.1"/>
    <property type="molecule type" value="Genomic_DNA"/>
</dbReference>
<feature type="signal peptide" evidence="2">
    <location>
        <begin position="1"/>
        <end position="21"/>
    </location>
</feature>
<gene>
    <name evidence="3" type="ORF">B0H67DRAFT_565046</name>
</gene>
<accession>A0AA40EDP1</accession>
<keyword evidence="4" id="KW-1185">Reference proteome</keyword>
<evidence type="ECO:0000313" key="4">
    <source>
        <dbReference type="Proteomes" id="UP001172102"/>
    </source>
</evidence>